<name>A0A5M3TD83_LIMPL</name>
<keyword evidence="3 6" id="KW-0812">Transmembrane</keyword>
<feature type="transmembrane region" description="Helical" evidence="6">
    <location>
        <begin position="61"/>
        <end position="80"/>
    </location>
</feature>
<evidence type="ECO:0000259" key="7">
    <source>
        <dbReference type="Pfam" id="PF00924"/>
    </source>
</evidence>
<feature type="transmembrane region" description="Helical" evidence="6">
    <location>
        <begin position="161"/>
        <end position="181"/>
    </location>
</feature>
<dbReference type="InterPro" id="IPR010920">
    <property type="entry name" value="LSM_dom_sf"/>
</dbReference>
<evidence type="ECO:0000256" key="5">
    <source>
        <dbReference type="ARBA" id="ARBA00023136"/>
    </source>
</evidence>
<dbReference type="SUPFAM" id="SSF50182">
    <property type="entry name" value="Sm-like ribonucleoproteins"/>
    <property type="match status" value="1"/>
</dbReference>
<feature type="transmembrane region" description="Helical" evidence="6">
    <location>
        <begin position="135"/>
        <end position="155"/>
    </location>
</feature>
<dbReference type="GeneID" id="301685321"/>
<gene>
    <name evidence="8" type="ORF">NIES46_46090</name>
</gene>
<dbReference type="Gene3D" id="2.30.30.60">
    <property type="match status" value="1"/>
</dbReference>
<evidence type="ECO:0000313" key="9">
    <source>
        <dbReference type="Proteomes" id="UP000326169"/>
    </source>
</evidence>
<dbReference type="PANTHER" id="PTHR30566:SF5">
    <property type="entry name" value="MECHANOSENSITIVE ION CHANNEL PROTEIN 1, MITOCHONDRIAL-RELATED"/>
    <property type="match status" value="1"/>
</dbReference>
<evidence type="ECO:0000313" key="8">
    <source>
        <dbReference type="EMBL" id="GCE96537.1"/>
    </source>
</evidence>
<dbReference type="InterPro" id="IPR011014">
    <property type="entry name" value="MscS_channel_TM-2"/>
</dbReference>
<dbReference type="InterPro" id="IPR023408">
    <property type="entry name" value="MscS_beta-dom_sf"/>
</dbReference>
<feature type="domain" description="Mechanosensitive ion channel MscS" evidence="7">
    <location>
        <begin position="183"/>
        <end position="251"/>
    </location>
</feature>
<reference evidence="8 9" key="1">
    <citation type="journal article" date="2019" name="J Genomics">
        <title>The Draft Genome of a Hydrogen-producing Cyanobacterium, Arthrospira platensis NIES-46.</title>
        <authorList>
            <person name="Suzuki S."/>
            <person name="Yamaguchi H."/>
            <person name="Kawachi M."/>
        </authorList>
    </citation>
    <scope>NUCLEOTIDE SEQUENCE [LARGE SCALE GENOMIC DNA]</scope>
    <source>
        <strain evidence="8 9">NIES-46</strain>
    </source>
</reference>
<evidence type="ECO:0000256" key="3">
    <source>
        <dbReference type="ARBA" id="ARBA00022692"/>
    </source>
</evidence>
<dbReference type="RefSeq" id="WP_006617944.1">
    <property type="nucleotide sequence ID" value="NZ_BIMW01000196.1"/>
</dbReference>
<keyword evidence="9" id="KW-1185">Reference proteome</keyword>
<accession>A0A5M3TD83</accession>
<organism evidence="8 9">
    <name type="scientific">Limnospira platensis NIES-46</name>
    <dbReference type="NCBI Taxonomy" id="1236695"/>
    <lineage>
        <taxon>Bacteria</taxon>
        <taxon>Bacillati</taxon>
        <taxon>Cyanobacteriota</taxon>
        <taxon>Cyanophyceae</taxon>
        <taxon>Oscillatoriophycideae</taxon>
        <taxon>Oscillatoriales</taxon>
        <taxon>Sirenicapillariaceae</taxon>
        <taxon>Limnospira</taxon>
    </lineage>
</organism>
<dbReference type="Pfam" id="PF00924">
    <property type="entry name" value="MS_channel_2nd"/>
    <property type="match status" value="1"/>
</dbReference>
<evidence type="ECO:0000256" key="1">
    <source>
        <dbReference type="ARBA" id="ARBA00004141"/>
    </source>
</evidence>
<comment type="subcellular location">
    <subcellularLocation>
        <location evidence="1">Membrane</location>
        <topology evidence="1">Multi-pass membrane protein</topology>
    </subcellularLocation>
</comment>
<dbReference type="InterPro" id="IPR006685">
    <property type="entry name" value="MscS_channel_2nd"/>
</dbReference>
<comment type="caution">
    <text evidence="8">The sequence shown here is derived from an EMBL/GenBank/DDBJ whole genome shotgun (WGS) entry which is preliminary data.</text>
</comment>
<evidence type="ECO:0000256" key="2">
    <source>
        <dbReference type="ARBA" id="ARBA00008017"/>
    </source>
</evidence>
<dbReference type="Proteomes" id="UP000326169">
    <property type="component" value="Unassembled WGS sequence"/>
</dbReference>
<feature type="transmembrane region" description="Helical" evidence="6">
    <location>
        <begin position="20"/>
        <end position="40"/>
    </location>
</feature>
<sequence>MVETTSDAIVWGFNPLLKLALLLLGLISALIGLWLLPKLWRMAIAKLIPEERISSYSEILSSYKIPAAVAVLLVIIEIFWVNSDFIIYLGFLEVIISFALTILVSWLASDIFKRFFDLYIIDVASKQGRNINSEFLLVAKILANCVIILVAIVVFAQTHQINIVGLIASLGVGGLAVAFAAQNTLSQILGGIVLYLDRPFVVDDYIGLPDGTFGRVESLGLRSTKIRTSGKGTIVIVPNSSLTQLSIENYTGARKIISILGLTFHSAIDSEEQALIRQVILESTKNTFGIDPRGTDVSFKNLQQITGENKTQAQVTFFILGANRNNLELRRQMLDLANQDISMNLQQYGIAFDIEDQNIYVDAPITV</sequence>
<dbReference type="EMBL" id="BIMW01000196">
    <property type="protein sequence ID" value="GCE96537.1"/>
    <property type="molecule type" value="Genomic_DNA"/>
</dbReference>
<comment type="similarity">
    <text evidence="2">Belongs to the MscS (TC 1.A.23) family.</text>
</comment>
<evidence type="ECO:0000256" key="6">
    <source>
        <dbReference type="SAM" id="Phobius"/>
    </source>
</evidence>
<feature type="transmembrane region" description="Helical" evidence="6">
    <location>
        <begin position="86"/>
        <end position="108"/>
    </location>
</feature>
<dbReference type="PANTHER" id="PTHR30566">
    <property type="entry name" value="YNAI-RELATED MECHANOSENSITIVE ION CHANNEL"/>
    <property type="match status" value="1"/>
</dbReference>
<proteinExistence type="inferred from homology"/>
<dbReference type="SUPFAM" id="SSF82861">
    <property type="entry name" value="Mechanosensitive channel protein MscS (YggB), transmembrane region"/>
    <property type="match status" value="1"/>
</dbReference>
<evidence type="ECO:0000256" key="4">
    <source>
        <dbReference type="ARBA" id="ARBA00022989"/>
    </source>
</evidence>
<protein>
    <submittedName>
        <fullName evidence="8">MscS mechanosensitive ion channel family protein</fullName>
    </submittedName>
</protein>
<keyword evidence="5 6" id="KW-0472">Membrane</keyword>
<keyword evidence="4 6" id="KW-1133">Transmembrane helix</keyword>
<dbReference type="Gene3D" id="1.10.287.1260">
    <property type="match status" value="1"/>
</dbReference>